<proteinExistence type="predicted"/>
<protein>
    <submittedName>
        <fullName evidence="2">25_t:CDS:1</fullName>
    </submittedName>
</protein>
<name>A0A9N9BJ78_9GLOM</name>
<accession>A0A9N9BJ78</accession>
<feature type="transmembrane region" description="Helical" evidence="1">
    <location>
        <begin position="7"/>
        <end position="25"/>
    </location>
</feature>
<sequence>MMIRYSNIYIFALFFNFLFVSLFGVPTNYEIHAINVKTFANNDNFKISYADGRLKLSKSTEKISIINDNDSEQSDILLASNDYKNSIPEPHYSVYYQNNDDFIDLNFYDINHLKYESSCLLHYNQRFVSIKISSLEGKEFWPGDENFSLGNDPETLVEIHLRNCRFIVGAFNLLVTDPDNAFLKDFVMEYVKLGDSFTFYVRPGWKFEP</sequence>
<dbReference type="AlphaFoldDB" id="A0A9N9BJ78"/>
<comment type="caution">
    <text evidence="2">The sequence shown here is derived from an EMBL/GenBank/DDBJ whole genome shotgun (WGS) entry which is preliminary data.</text>
</comment>
<keyword evidence="1" id="KW-1133">Transmembrane helix</keyword>
<keyword evidence="1" id="KW-0472">Membrane</keyword>
<evidence type="ECO:0000313" key="2">
    <source>
        <dbReference type="EMBL" id="CAG8565596.1"/>
    </source>
</evidence>
<reference evidence="2" key="1">
    <citation type="submission" date="2021-06" db="EMBL/GenBank/DDBJ databases">
        <authorList>
            <person name="Kallberg Y."/>
            <person name="Tangrot J."/>
            <person name="Rosling A."/>
        </authorList>
    </citation>
    <scope>NUCLEOTIDE SEQUENCE</scope>
    <source>
        <strain evidence="2">FL130A</strain>
    </source>
</reference>
<organism evidence="2 3">
    <name type="scientific">Ambispora leptoticha</name>
    <dbReference type="NCBI Taxonomy" id="144679"/>
    <lineage>
        <taxon>Eukaryota</taxon>
        <taxon>Fungi</taxon>
        <taxon>Fungi incertae sedis</taxon>
        <taxon>Mucoromycota</taxon>
        <taxon>Glomeromycotina</taxon>
        <taxon>Glomeromycetes</taxon>
        <taxon>Archaeosporales</taxon>
        <taxon>Ambisporaceae</taxon>
        <taxon>Ambispora</taxon>
    </lineage>
</organism>
<evidence type="ECO:0000313" key="3">
    <source>
        <dbReference type="Proteomes" id="UP000789508"/>
    </source>
</evidence>
<dbReference type="OrthoDB" id="10359523at2759"/>
<keyword evidence="3" id="KW-1185">Reference proteome</keyword>
<evidence type="ECO:0000256" key="1">
    <source>
        <dbReference type="SAM" id="Phobius"/>
    </source>
</evidence>
<gene>
    <name evidence="2" type="ORF">ALEPTO_LOCUS6565</name>
</gene>
<dbReference type="Proteomes" id="UP000789508">
    <property type="component" value="Unassembled WGS sequence"/>
</dbReference>
<dbReference type="EMBL" id="CAJVPS010002325">
    <property type="protein sequence ID" value="CAG8565596.1"/>
    <property type="molecule type" value="Genomic_DNA"/>
</dbReference>
<keyword evidence="1" id="KW-0812">Transmembrane</keyword>